<evidence type="ECO:0000313" key="2">
    <source>
        <dbReference type="Proteomes" id="UP001155483"/>
    </source>
</evidence>
<dbReference type="InterPro" id="IPR014710">
    <property type="entry name" value="RmlC-like_jellyroll"/>
</dbReference>
<dbReference type="SUPFAM" id="SSF51182">
    <property type="entry name" value="RmlC-like cupins"/>
    <property type="match status" value="1"/>
</dbReference>
<gene>
    <name evidence="1" type="ORF">OCK74_24170</name>
</gene>
<evidence type="ECO:0000313" key="1">
    <source>
        <dbReference type="EMBL" id="MCU7552237.1"/>
    </source>
</evidence>
<name>A0A9X2Y0D8_9BACT</name>
<reference evidence="1" key="2">
    <citation type="submission" date="2023-04" db="EMBL/GenBank/DDBJ databases">
        <title>Paracnuella aquatica gen. nov., sp. nov., a member of the family Chitinophagaceae isolated from a hot spring.</title>
        <authorList>
            <person name="Wang C."/>
        </authorList>
    </citation>
    <scope>NUCLEOTIDE SEQUENCE</scope>
    <source>
        <strain evidence="1">LB-8</strain>
    </source>
</reference>
<reference evidence="1" key="1">
    <citation type="submission" date="2022-09" db="EMBL/GenBank/DDBJ databases">
        <authorList>
            <person name="Yuan C."/>
            <person name="Ke Z."/>
        </authorList>
    </citation>
    <scope>NUCLEOTIDE SEQUENCE</scope>
    <source>
        <strain evidence="1">LB-8</strain>
    </source>
</reference>
<proteinExistence type="predicted"/>
<dbReference type="Proteomes" id="UP001155483">
    <property type="component" value="Unassembled WGS sequence"/>
</dbReference>
<dbReference type="AlphaFoldDB" id="A0A9X2Y0D8"/>
<dbReference type="Gene3D" id="2.60.120.10">
    <property type="entry name" value="Jelly Rolls"/>
    <property type="match status" value="1"/>
</dbReference>
<keyword evidence="2" id="KW-1185">Reference proteome</keyword>
<sequence>MTQDKLMMMDTGLIETYYAKENGYHPFFIREHWQVAQLNYLPWLSFTTIERLEQHQQTDEIFVLTKGRAVLIAASMENSMVNFECILMKPGVTYNIPVNAWHSIAMDEDAEIIIVEKSNTHLGDVIYYPLSEMDKNKLKNQILELVQTSNY</sequence>
<protein>
    <submittedName>
        <fullName evidence="1">Uncharacterized protein</fullName>
    </submittedName>
</protein>
<dbReference type="EMBL" id="JAOTIF010000030">
    <property type="protein sequence ID" value="MCU7552237.1"/>
    <property type="molecule type" value="Genomic_DNA"/>
</dbReference>
<dbReference type="RefSeq" id="WP_279299674.1">
    <property type="nucleotide sequence ID" value="NZ_JAOTIF010000030.1"/>
</dbReference>
<accession>A0A9X2Y0D8</accession>
<dbReference type="InterPro" id="IPR011051">
    <property type="entry name" value="RmlC_Cupin_sf"/>
</dbReference>
<comment type="caution">
    <text evidence="1">The sequence shown here is derived from an EMBL/GenBank/DDBJ whole genome shotgun (WGS) entry which is preliminary data.</text>
</comment>
<organism evidence="1 2">
    <name type="scientific">Paraflavisolibacter caeni</name>
    <dbReference type="NCBI Taxonomy" id="2982496"/>
    <lineage>
        <taxon>Bacteria</taxon>
        <taxon>Pseudomonadati</taxon>
        <taxon>Bacteroidota</taxon>
        <taxon>Chitinophagia</taxon>
        <taxon>Chitinophagales</taxon>
        <taxon>Chitinophagaceae</taxon>
        <taxon>Paraflavisolibacter</taxon>
    </lineage>
</organism>